<dbReference type="InterPro" id="IPR036767">
    <property type="entry name" value="ApaG_sf"/>
</dbReference>
<dbReference type="Proteomes" id="UP001153069">
    <property type="component" value="Unassembled WGS sequence"/>
</dbReference>
<protein>
    <recommendedName>
        <fullName evidence="3">ApaG domain-containing protein</fullName>
    </recommendedName>
</protein>
<dbReference type="InterPro" id="IPR007474">
    <property type="entry name" value="ApaG_domain"/>
</dbReference>
<feature type="signal peptide" evidence="2">
    <location>
        <begin position="1"/>
        <end position="23"/>
    </location>
</feature>
<sequence length="791" mass="87652">MKATPIAVSLFLAHAVSIPFVGAFTPSTAIWKTTTSTNSIISPTPQWLSNSSTKLFAGFLGMDKSSSKDDDDDEDEDDYDDDDEEEDDDMELAGSYSGAKSPFTGLKLDPWDPNPIIKPRPSRYFKSEDKEELLKSRASDEQLTQTMSPEERKENLTVMRQVRKNDLPDLRMRKDHAGWVEANNDMKRRYERDPWFAINERLRDAIQLGDPEEEINYLKKLAEKVGGPPPGITIGQKGYAVHTEIYDIGISPSRAAAVLEREIRQDRAARGRAMMAERSKNIEKEKRQYEEDMRNPGLREDREAKERRERVMRRLMDEIEEDNKKKRDRAKEILGKLPEEPENRTKSMEKALEEAREEVKKVRRKQLGQSGESSAVTPSSSSSTSDADSGEKSSADKAREAAAAEASGGRPRLPGDSDVTQGDLADLKIESSSTTTTGPLEVEVSSVYNKEQSDPPMRKHCFQYTIRITNNSPTDTIQLLGRRFEIQTVGSSMKDVVQGEGVTGRTPVLKPGEVFEYTSTAPLSVRPIGTTIIAARMKGEYRYVTLKDGQDTATEAQIEAGGEATAELGMFHFIFPDDQRVQPFSRADDDEEEEEEDDDDEDDAVEASAPAPAATKPATTPSAAPASTLPGDADMKTGDITAKLNDSSEEVTEDIRVQVTSSYRPERSDSSLDKHCFAYNIRITNESEKAIQLVSRRFEIQTIGSSNKDVVQGPGVTGRQPVLKSGESFEYTSTAPLSVKPKLDKTPAVARMQGEYNFVVLGDDGSTPLSSTPLQAKLGMFHFVLPALDIA</sequence>
<feature type="compositionally biased region" description="Basic and acidic residues" evidence="1">
    <location>
        <begin position="125"/>
        <end position="140"/>
    </location>
</feature>
<feature type="region of interest" description="Disordered" evidence="1">
    <location>
        <begin position="63"/>
        <end position="152"/>
    </location>
</feature>
<proteinExistence type="predicted"/>
<dbReference type="SUPFAM" id="SSF110069">
    <property type="entry name" value="ApaG-like"/>
    <property type="match status" value="2"/>
</dbReference>
<dbReference type="EMBL" id="CAICTM010000284">
    <property type="protein sequence ID" value="CAB9506935.1"/>
    <property type="molecule type" value="Genomic_DNA"/>
</dbReference>
<evidence type="ECO:0000313" key="4">
    <source>
        <dbReference type="EMBL" id="CAB9506935.1"/>
    </source>
</evidence>
<feature type="domain" description="ApaG" evidence="3">
    <location>
        <begin position="434"/>
        <end position="580"/>
    </location>
</feature>
<reference evidence="4" key="1">
    <citation type="submission" date="2020-06" db="EMBL/GenBank/DDBJ databases">
        <authorList>
            <consortium name="Plant Systems Biology data submission"/>
        </authorList>
    </citation>
    <scope>NUCLEOTIDE SEQUENCE</scope>
    <source>
        <strain evidence="4">D6</strain>
    </source>
</reference>
<evidence type="ECO:0000256" key="1">
    <source>
        <dbReference type="SAM" id="MobiDB-lite"/>
    </source>
</evidence>
<dbReference type="Gene3D" id="2.60.40.1470">
    <property type="entry name" value="ApaG domain"/>
    <property type="match status" value="2"/>
</dbReference>
<organism evidence="4 5">
    <name type="scientific">Seminavis robusta</name>
    <dbReference type="NCBI Taxonomy" id="568900"/>
    <lineage>
        <taxon>Eukaryota</taxon>
        <taxon>Sar</taxon>
        <taxon>Stramenopiles</taxon>
        <taxon>Ochrophyta</taxon>
        <taxon>Bacillariophyta</taxon>
        <taxon>Bacillariophyceae</taxon>
        <taxon>Bacillariophycidae</taxon>
        <taxon>Naviculales</taxon>
        <taxon>Naviculaceae</taxon>
        <taxon>Seminavis</taxon>
    </lineage>
</organism>
<accession>A0A9N8HC43</accession>
<feature type="region of interest" description="Disordered" evidence="1">
    <location>
        <begin position="579"/>
        <end position="651"/>
    </location>
</feature>
<feature type="domain" description="ApaG" evidence="3">
    <location>
        <begin position="649"/>
        <end position="790"/>
    </location>
</feature>
<keyword evidence="2" id="KW-0732">Signal</keyword>
<feature type="compositionally biased region" description="Acidic residues" evidence="1">
    <location>
        <begin position="588"/>
        <end position="605"/>
    </location>
</feature>
<name>A0A9N8HC43_9STRA</name>
<evidence type="ECO:0000259" key="3">
    <source>
        <dbReference type="PROSITE" id="PS51087"/>
    </source>
</evidence>
<comment type="caution">
    <text evidence="4">The sequence shown here is derived from an EMBL/GenBank/DDBJ whole genome shotgun (WGS) entry which is preliminary data.</text>
</comment>
<feature type="compositionally biased region" description="Low complexity" evidence="1">
    <location>
        <begin position="370"/>
        <end position="387"/>
    </location>
</feature>
<feature type="compositionally biased region" description="Low complexity" evidence="1">
    <location>
        <begin position="606"/>
        <end position="627"/>
    </location>
</feature>
<evidence type="ECO:0000256" key="2">
    <source>
        <dbReference type="SAM" id="SignalP"/>
    </source>
</evidence>
<feature type="chain" id="PRO_5040146553" description="ApaG domain-containing protein" evidence="2">
    <location>
        <begin position="24"/>
        <end position="791"/>
    </location>
</feature>
<feature type="compositionally biased region" description="Acidic residues" evidence="1">
    <location>
        <begin position="69"/>
        <end position="91"/>
    </location>
</feature>
<keyword evidence="5" id="KW-1185">Reference proteome</keyword>
<dbReference type="PANTHER" id="PTHR47191">
    <property type="entry name" value="OS05G0170800 PROTEIN"/>
    <property type="match status" value="1"/>
</dbReference>
<feature type="compositionally biased region" description="Basic and acidic residues" evidence="1">
    <location>
        <begin position="389"/>
        <end position="402"/>
    </location>
</feature>
<dbReference type="InterPro" id="IPR050718">
    <property type="entry name" value="ApaG-like"/>
</dbReference>
<dbReference type="PROSITE" id="PS51087">
    <property type="entry name" value="APAG"/>
    <property type="match status" value="2"/>
</dbReference>
<feature type="compositionally biased region" description="Basic and acidic residues" evidence="1">
    <location>
        <begin position="270"/>
        <end position="360"/>
    </location>
</feature>
<feature type="region of interest" description="Disordered" evidence="1">
    <location>
        <begin position="270"/>
        <end position="421"/>
    </location>
</feature>
<gene>
    <name evidence="4" type="ORF">SEMRO_285_G108160.2</name>
</gene>
<dbReference type="AlphaFoldDB" id="A0A9N8HC43"/>
<dbReference type="OrthoDB" id="34839at2759"/>
<evidence type="ECO:0000313" key="5">
    <source>
        <dbReference type="Proteomes" id="UP001153069"/>
    </source>
</evidence>
<dbReference type="PANTHER" id="PTHR47191:SF2">
    <property type="entry name" value="OS05G0170800 PROTEIN"/>
    <property type="match status" value="1"/>
</dbReference>
<dbReference type="Pfam" id="PF04379">
    <property type="entry name" value="DUF525"/>
    <property type="match status" value="2"/>
</dbReference>